<dbReference type="AlphaFoldDB" id="A0A1X1ZU21"/>
<dbReference type="OrthoDB" id="7470921at2"/>
<keyword evidence="4" id="KW-1185">Reference proteome</keyword>
<dbReference type="Pfam" id="PF01796">
    <property type="entry name" value="OB_ChsH2_C"/>
    <property type="match status" value="1"/>
</dbReference>
<dbReference type="RefSeq" id="WP_046181713.1">
    <property type="nucleotide sequence ID" value="NZ_JACKSS010000099.1"/>
</dbReference>
<dbReference type="EMBL" id="LQPH01000081">
    <property type="protein sequence ID" value="ORW27065.1"/>
    <property type="molecule type" value="Genomic_DNA"/>
</dbReference>
<evidence type="ECO:0000313" key="4">
    <source>
        <dbReference type="Proteomes" id="UP000193781"/>
    </source>
</evidence>
<feature type="domain" description="ChsH2 C-terminal OB-fold" evidence="1">
    <location>
        <begin position="57"/>
        <end position="121"/>
    </location>
</feature>
<protein>
    <recommendedName>
        <fullName evidence="5">DNA-binding protein</fullName>
    </recommendedName>
</protein>
<dbReference type="Gene3D" id="6.10.30.10">
    <property type="match status" value="1"/>
</dbReference>
<comment type="caution">
    <text evidence="3">The sequence shown here is derived from an EMBL/GenBank/DDBJ whole genome shotgun (WGS) entry which is preliminary data.</text>
</comment>
<evidence type="ECO:0008006" key="5">
    <source>
        <dbReference type="Google" id="ProtNLM"/>
    </source>
</evidence>
<organism evidence="3 4">
    <name type="scientific">Mycobacterium nebraskense</name>
    <dbReference type="NCBI Taxonomy" id="244292"/>
    <lineage>
        <taxon>Bacteria</taxon>
        <taxon>Bacillati</taxon>
        <taxon>Actinomycetota</taxon>
        <taxon>Actinomycetes</taxon>
        <taxon>Mycobacteriales</taxon>
        <taxon>Mycobacteriaceae</taxon>
        <taxon>Mycobacterium</taxon>
    </lineage>
</organism>
<dbReference type="PANTHER" id="PTHR34075:SF5">
    <property type="entry name" value="BLR3430 PROTEIN"/>
    <property type="match status" value="1"/>
</dbReference>
<dbReference type="SUPFAM" id="SSF50249">
    <property type="entry name" value="Nucleic acid-binding proteins"/>
    <property type="match status" value="1"/>
</dbReference>
<accession>A0A1X1ZU21</accession>
<evidence type="ECO:0000313" key="3">
    <source>
        <dbReference type="EMBL" id="ORW27065.1"/>
    </source>
</evidence>
<feature type="domain" description="ChsH2 rubredoxin-like zinc ribbon" evidence="2">
    <location>
        <begin position="20"/>
        <end position="55"/>
    </location>
</feature>
<dbReference type="InterPro" id="IPR022002">
    <property type="entry name" value="ChsH2_Znr"/>
</dbReference>
<name>A0A1X1ZU21_9MYCO</name>
<gene>
    <name evidence="3" type="ORF">AWC17_29350</name>
</gene>
<dbReference type="Proteomes" id="UP000193781">
    <property type="component" value="Unassembled WGS sequence"/>
</dbReference>
<proteinExistence type="predicted"/>
<dbReference type="STRING" id="244292.ABW17_02245"/>
<dbReference type="InterPro" id="IPR002878">
    <property type="entry name" value="ChsH2_C"/>
</dbReference>
<dbReference type="InterPro" id="IPR052513">
    <property type="entry name" value="Thioester_dehydratase-like"/>
</dbReference>
<sequence length="149" mass="16584">MTSDEKFLPEDVPEWQQPFWDSLRDRDIRIQRCTSCGAFRHVPKEICAKCHSPSFSWAPISGHGVVYTYTIVHRAPTPAYQAAAPYAIVHAAMDEGFRMIGTMAGDDPAAVEIGAPVRIVYTDLDPAWTIVEFETVIDTNELVDNAADN</sequence>
<dbReference type="PANTHER" id="PTHR34075">
    <property type="entry name" value="BLR3430 PROTEIN"/>
    <property type="match status" value="1"/>
</dbReference>
<reference evidence="3 4" key="1">
    <citation type="submission" date="2016-01" db="EMBL/GenBank/DDBJ databases">
        <title>The new phylogeny of the genus Mycobacterium.</title>
        <authorList>
            <person name="Tarcisio F."/>
            <person name="Conor M."/>
            <person name="Antonella G."/>
            <person name="Elisabetta G."/>
            <person name="Giulia F.S."/>
            <person name="Sara T."/>
            <person name="Anna F."/>
            <person name="Clotilde B."/>
            <person name="Roberto B."/>
            <person name="Veronica D.S."/>
            <person name="Fabio R."/>
            <person name="Monica P."/>
            <person name="Olivier J."/>
            <person name="Enrico T."/>
            <person name="Nicola S."/>
        </authorList>
    </citation>
    <scope>NUCLEOTIDE SEQUENCE [LARGE SCALE GENOMIC DNA]</scope>
    <source>
        <strain evidence="3 4">DSM 44803</strain>
    </source>
</reference>
<dbReference type="Pfam" id="PF12172">
    <property type="entry name" value="zf-ChsH2"/>
    <property type="match status" value="1"/>
</dbReference>
<evidence type="ECO:0000259" key="1">
    <source>
        <dbReference type="Pfam" id="PF01796"/>
    </source>
</evidence>
<dbReference type="InterPro" id="IPR012340">
    <property type="entry name" value="NA-bd_OB-fold"/>
</dbReference>
<evidence type="ECO:0000259" key="2">
    <source>
        <dbReference type="Pfam" id="PF12172"/>
    </source>
</evidence>